<dbReference type="GO" id="GO:0050830">
    <property type="term" value="P:defense response to Gram-positive bacterium"/>
    <property type="evidence" value="ECO:0007669"/>
    <property type="project" value="Ensembl"/>
</dbReference>
<name>A0A8C5L4Y4_JACJA</name>
<dbReference type="OMA" id="ACRGANH"/>
<dbReference type="InterPro" id="IPR001315">
    <property type="entry name" value="CARD"/>
</dbReference>
<dbReference type="InterPro" id="IPR002138">
    <property type="entry name" value="Pept_C14_p10"/>
</dbReference>
<evidence type="ECO:0000256" key="5">
    <source>
        <dbReference type="ARBA" id="ARBA00023145"/>
    </source>
</evidence>
<comment type="similarity">
    <text evidence="1 7">Belongs to the peptidase C14A family.</text>
</comment>
<dbReference type="PANTHER" id="PTHR47901">
    <property type="entry name" value="CASPASE RECRUITMENT DOMAIN-CONTAINING PROTEIN 18"/>
    <property type="match status" value="1"/>
</dbReference>
<dbReference type="Ensembl" id="ENSJJAT00000024700.1">
    <property type="protein sequence ID" value="ENSJJAP00000018171.1"/>
    <property type="gene ID" value="ENSJJAG00000019514.1"/>
</dbReference>
<dbReference type="GO" id="GO:0160075">
    <property type="term" value="P:non-canonical inflammasome complex assembly"/>
    <property type="evidence" value="ECO:0007669"/>
    <property type="project" value="Ensembl"/>
</dbReference>
<dbReference type="InterPro" id="IPR001309">
    <property type="entry name" value="Pept_C14_p20"/>
</dbReference>
<dbReference type="InterPro" id="IPR011029">
    <property type="entry name" value="DEATH-like_dom_sf"/>
</dbReference>
<dbReference type="CDD" id="cd00032">
    <property type="entry name" value="CASc"/>
    <property type="match status" value="1"/>
</dbReference>
<dbReference type="GO" id="GO:0072559">
    <property type="term" value="C:NLRP3 inflammasome complex"/>
    <property type="evidence" value="ECO:0007669"/>
    <property type="project" value="TreeGrafter"/>
</dbReference>
<dbReference type="PROSITE" id="PS50207">
    <property type="entry name" value="CASPASE_P10"/>
    <property type="match status" value="1"/>
</dbReference>
<dbReference type="GO" id="GO:0160074">
    <property type="term" value="C:non-canonical inflammasome complex"/>
    <property type="evidence" value="ECO:0007669"/>
    <property type="project" value="Ensembl"/>
</dbReference>
<evidence type="ECO:0000259" key="10">
    <source>
        <dbReference type="PROSITE" id="PS50209"/>
    </source>
</evidence>
<dbReference type="Pfam" id="PF00656">
    <property type="entry name" value="Peptidase_C14"/>
    <property type="match status" value="1"/>
</dbReference>
<keyword evidence="12" id="KW-1185">Reference proteome</keyword>
<feature type="domain" description="Caspase family p20" evidence="9">
    <location>
        <begin position="125"/>
        <end position="253"/>
    </location>
</feature>
<evidence type="ECO:0000256" key="1">
    <source>
        <dbReference type="ARBA" id="ARBA00010134"/>
    </source>
</evidence>
<feature type="domain" description="CARD" evidence="10">
    <location>
        <begin position="13"/>
        <end position="77"/>
    </location>
</feature>
<evidence type="ECO:0000259" key="8">
    <source>
        <dbReference type="PROSITE" id="PS50207"/>
    </source>
</evidence>
<dbReference type="SUPFAM" id="SSF52129">
    <property type="entry name" value="Caspase-like"/>
    <property type="match status" value="1"/>
</dbReference>
<dbReference type="InterPro" id="IPR002398">
    <property type="entry name" value="Pept_C14"/>
</dbReference>
<dbReference type="Proteomes" id="UP000694385">
    <property type="component" value="Unassembled WGS sequence"/>
</dbReference>
<protein>
    <submittedName>
        <fullName evidence="11">Caspase 4, apoptosis-related cysteine peptidase</fullName>
    </submittedName>
</protein>
<dbReference type="InterPro" id="IPR015917">
    <property type="entry name" value="Pept_C14A"/>
</dbReference>
<keyword evidence="4" id="KW-0788">Thiol protease</keyword>
<dbReference type="GO" id="GO:0032731">
    <property type="term" value="P:positive regulation of interleukin-1 beta production"/>
    <property type="evidence" value="ECO:0007669"/>
    <property type="project" value="Ensembl"/>
</dbReference>
<dbReference type="InterPro" id="IPR033139">
    <property type="entry name" value="Caspase_cys_AS"/>
</dbReference>
<reference evidence="11" key="1">
    <citation type="submission" date="2025-08" db="UniProtKB">
        <authorList>
            <consortium name="Ensembl"/>
        </authorList>
    </citation>
    <scope>IDENTIFICATION</scope>
</reference>
<dbReference type="GO" id="GO:0060907">
    <property type="term" value="P:positive regulation of macrophage cytokine production"/>
    <property type="evidence" value="ECO:0007669"/>
    <property type="project" value="Ensembl"/>
</dbReference>
<evidence type="ECO:0000313" key="11">
    <source>
        <dbReference type="Ensembl" id="ENSJJAP00000018171.1"/>
    </source>
</evidence>
<proteinExistence type="inferred from homology"/>
<dbReference type="Gene3D" id="3.40.50.1460">
    <property type="match status" value="1"/>
</dbReference>
<evidence type="ECO:0000256" key="4">
    <source>
        <dbReference type="ARBA" id="ARBA00022807"/>
    </source>
</evidence>
<evidence type="ECO:0000256" key="3">
    <source>
        <dbReference type="ARBA" id="ARBA00022801"/>
    </source>
</evidence>
<dbReference type="GO" id="GO:0050729">
    <property type="term" value="P:positive regulation of inflammatory response"/>
    <property type="evidence" value="ECO:0007669"/>
    <property type="project" value="Ensembl"/>
</dbReference>
<dbReference type="GO" id="GO:0097169">
    <property type="term" value="C:AIM2 inflammasome complex"/>
    <property type="evidence" value="ECO:0007669"/>
    <property type="project" value="TreeGrafter"/>
</dbReference>
<dbReference type="PROSITE" id="PS50208">
    <property type="entry name" value="CASPASE_P20"/>
    <property type="match status" value="1"/>
</dbReference>
<gene>
    <name evidence="11" type="primary">LOC101613218</name>
</gene>
<dbReference type="PRINTS" id="PR00376">
    <property type="entry name" value="IL1BCENZYME"/>
</dbReference>
<dbReference type="InterPro" id="IPR011600">
    <property type="entry name" value="Pept_C14_caspase"/>
</dbReference>
<evidence type="ECO:0000313" key="12">
    <source>
        <dbReference type="Proteomes" id="UP000694385"/>
    </source>
</evidence>
<dbReference type="GO" id="GO:0089720">
    <property type="term" value="F:caspase binding"/>
    <property type="evidence" value="ECO:0007669"/>
    <property type="project" value="TreeGrafter"/>
</dbReference>
<feature type="active site" evidence="6">
    <location>
        <position position="201"/>
    </location>
</feature>
<keyword evidence="5" id="KW-0865">Zymogen</keyword>
<dbReference type="GO" id="GO:1900227">
    <property type="term" value="P:positive regulation of NLRP3 inflammasome complex assembly"/>
    <property type="evidence" value="ECO:0007669"/>
    <property type="project" value="Ensembl"/>
</dbReference>
<dbReference type="GO" id="GO:0016540">
    <property type="term" value="P:protein autoprocessing"/>
    <property type="evidence" value="ECO:0007669"/>
    <property type="project" value="Ensembl"/>
</dbReference>
<dbReference type="InterPro" id="IPR029030">
    <property type="entry name" value="Caspase-like_dom_sf"/>
</dbReference>
<feature type="active site" evidence="6">
    <location>
        <position position="249"/>
    </location>
</feature>
<dbReference type="GO" id="GO:0035234">
    <property type="term" value="P:ectopic germ cell programmed cell death"/>
    <property type="evidence" value="ECO:0007669"/>
    <property type="project" value="Ensembl"/>
</dbReference>
<dbReference type="GO" id="GO:2000494">
    <property type="term" value="P:positive regulation of interleukin-18-mediated signaling pathway"/>
    <property type="evidence" value="ECO:0007669"/>
    <property type="project" value="Ensembl"/>
</dbReference>
<dbReference type="GO" id="GO:0042981">
    <property type="term" value="P:regulation of apoptotic process"/>
    <property type="evidence" value="ECO:0007669"/>
    <property type="project" value="InterPro"/>
</dbReference>
<sequence length="368" mass="42316">MTENKQPPKPPHKMLEYLGKETIVEFMDKVVKNDVFKLEEHEKEKFFNAERRDKPWILIDSVKGKPNKAGKVLLQSILTLNRNIEPEDRPEEYTDTLKLCPPEEFVRLRTENARNIYPIKEKGIRSRQALIICNTEFDYLSRRDGANFDISGMEGLLKDLGYSVLVKDKLTSKGMESVLQDFAALQEHKSSDSAFVVLMSHGTLHGICGTAHSNKNPDVLHYDTIYQILNNRKCPGLRDKPKVIIVQACRGENSGDLLVRDFSKLQVDSFADSPRNVEADAVRLSHVEKDFITFHSTTPHNKSYRDCTTGSVFITKLIECFKKYSYSCHLEDIFRKVQQSFENPDINAQMPTIDRVTLTRYFYLFPGN</sequence>
<dbReference type="GO" id="GO:0001530">
    <property type="term" value="F:lipopolysaccharide binding"/>
    <property type="evidence" value="ECO:0007669"/>
    <property type="project" value="Ensembl"/>
</dbReference>
<dbReference type="GO" id="GO:0032497">
    <property type="term" value="P:detection of lipopolysaccharide"/>
    <property type="evidence" value="ECO:0007669"/>
    <property type="project" value="Ensembl"/>
</dbReference>
<evidence type="ECO:0000256" key="7">
    <source>
        <dbReference type="RuleBase" id="RU003971"/>
    </source>
</evidence>
<dbReference type="GO" id="GO:0072557">
    <property type="term" value="C:IPAF inflammasome complex"/>
    <property type="evidence" value="ECO:0007669"/>
    <property type="project" value="TreeGrafter"/>
</dbReference>
<dbReference type="InterPro" id="IPR016129">
    <property type="entry name" value="Caspase_his_AS"/>
</dbReference>
<dbReference type="SMART" id="SM00115">
    <property type="entry name" value="CASc"/>
    <property type="match status" value="1"/>
</dbReference>
<keyword evidence="3" id="KW-0378">Hydrolase</keyword>
<dbReference type="GeneTree" id="ENSGT00940000162428"/>
<dbReference type="SUPFAM" id="SSF47986">
    <property type="entry name" value="DEATH domain"/>
    <property type="match status" value="1"/>
</dbReference>
<dbReference type="PROSITE" id="PS01121">
    <property type="entry name" value="CASPASE_HIS"/>
    <property type="match status" value="1"/>
</dbReference>
<dbReference type="Pfam" id="PF00619">
    <property type="entry name" value="CARD"/>
    <property type="match status" value="1"/>
</dbReference>
<evidence type="ECO:0000256" key="2">
    <source>
        <dbReference type="ARBA" id="ARBA00022670"/>
    </source>
</evidence>
<dbReference type="GO" id="GO:0141201">
    <property type="term" value="P:pyroptotic cell death"/>
    <property type="evidence" value="ECO:0007669"/>
    <property type="project" value="Ensembl"/>
</dbReference>
<organism evidence="11 12">
    <name type="scientific">Jaculus jaculus</name>
    <name type="common">Lesser Egyptian jerboa</name>
    <dbReference type="NCBI Taxonomy" id="51337"/>
    <lineage>
        <taxon>Eukaryota</taxon>
        <taxon>Metazoa</taxon>
        <taxon>Chordata</taxon>
        <taxon>Craniata</taxon>
        <taxon>Vertebrata</taxon>
        <taxon>Euteleostomi</taxon>
        <taxon>Mammalia</taxon>
        <taxon>Eutheria</taxon>
        <taxon>Euarchontoglires</taxon>
        <taxon>Glires</taxon>
        <taxon>Rodentia</taxon>
        <taxon>Myomorpha</taxon>
        <taxon>Dipodoidea</taxon>
        <taxon>Dipodidae</taxon>
        <taxon>Dipodinae</taxon>
        <taxon>Jaculus</taxon>
    </lineage>
</organism>
<dbReference type="PROSITE" id="PS50209">
    <property type="entry name" value="CARD"/>
    <property type="match status" value="1"/>
</dbReference>
<dbReference type="PROSITE" id="PS01122">
    <property type="entry name" value="CASPASE_CYS"/>
    <property type="match status" value="1"/>
</dbReference>
<dbReference type="AlphaFoldDB" id="A0A8C5L4Y4"/>
<dbReference type="PANTHER" id="PTHR47901:SF3">
    <property type="entry name" value="CASPASE-1"/>
    <property type="match status" value="1"/>
</dbReference>
<evidence type="ECO:0000256" key="6">
    <source>
        <dbReference type="PIRSR" id="PIRSR038001-1"/>
    </source>
</evidence>
<keyword evidence="2" id="KW-0645">Protease</keyword>
<reference evidence="11" key="2">
    <citation type="submission" date="2025-09" db="UniProtKB">
        <authorList>
            <consortium name="Ensembl"/>
        </authorList>
    </citation>
    <scope>IDENTIFICATION</scope>
</reference>
<evidence type="ECO:0000259" key="9">
    <source>
        <dbReference type="PROSITE" id="PS50208"/>
    </source>
</evidence>
<dbReference type="PIRSF" id="PIRSF038001">
    <property type="entry name" value="Caspase_ICE"/>
    <property type="match status" value="1"/>
</dbReference>
<dbReference type="GO" id="GO:0004197">
    <property type="term" value="F:cysteine-type endopeptidase activity"/>
    <property type="evidence" value="ECO:0007669"/>
    <property type="project" value="Ensembl"/>
</dbReference>
<feature type="domain" description="Caspase family p10" evidence="8">
    <location>
        <begin position="281"/>
        <end position="366"/>
    </location>
</feature>
<accession>A0A8C5L4Y4</accession>